<reference evidence="1 3" key="1">
    <citation type="submission" date="2017-11" db="EMBL/GenBank/DDBJ databases">
        <title>The genome of Rhizophagus clarus HR1 reveals common genetic basis of auxotrophy among arbuscular mycorrhizal fungi.</title>
        <authorList>
            <person name="Kobayashi Y."/>
        </authorList>
    </citation>
    <scope>NUCLEOTIDE SEQUENCE [LARGE SCALE GENOMIC DNA]</scope>
    <source>
        <strain evidence="1 3">HR1</strain>
    </source>
</reference>
<evidence type="ECO:0000313" key="1">
    <source>
        <dbReference type="EMBL" id="GBB94933.1"/>
    </source>
</evidence>
<gene>
    <name evidence="2" type="ORF">RCL2_002568800</name>
    <name evidence="1" type="ORF">RclHR1_24440002</name>
</gene>
<dbReference type="OrthoDB" id="2339173at2759"/>
<dbReference type="EMBL" id="BEXD01001607">
    <property type="protein sequence ID" value="GBB94933.1"/>
    <property type="molecule type" value="Genomic_DNA"/>
</dbReference>
<evidence type="ECO:0000313" key="3">
    <source>
        <dbReference type="Proteomes" id="UP000247702"/>
    </source>
</evidence>
<name>A0A2Z6QXK5_9GLOM</name>
<dbReference type="EMBL" id="BLAL01000278">
    <property type="protein sequence ID" value="GES99174.1"/>
    <property type="molecule type" value="Genomic_DNA"/>
</dbReference>
<dbReference type="Proteomes" id="UP000615446">
    <property type="component" value="Unassembled WGS sequence"/>
</dbReference>
<dbReference type="InterPro" id="IPR032675">
    <property type="entry name" value="LRR_dom_sf"/>
</dbReference>
<accession>A0A2Z6QXK5</accession>
<dbReference type="AlphaFoldDB" id="A0A2Z6QXK5"/>
<protein>
    <recommendedName>
        <fullName evidence="4">F-box domain-containing protein</fullName>
    </recommendedName>
</protein>
<evidence type="ECO:0000313" key="2">
    <source>
        <dbReference type="EMBL" id="GES99174.1"/>
    </source>
</evidence>
<proteinExistence type="predicted"/>
<organism evidence="1 3">
    <name type="scientific">Rhizophagus clarus</name>
    <dbReference type="NCBI Taxonomy" id="94130"/>
    <lineage>
        <taxon>Eukaryota</taxon>
        <taxon>Fungi</taxon>
        <taxon>Fungi incertae sedis</taxon>
        <taxon>Mucoromycota</taxon>
        <taxon>Glomeromycotina</taxon>
        <taxon>Glomeromycetes</taxon>
        <taxon>Glomerales</taxon>
        <taxon>Glomeraceae</taxon>
        <taxon>Rhizophagus</taxon>
    </lineage>
</organism>
<dbReference type="Proteomes" id="UP000247702">
    <property type="component" value="Unassembled WGS sequence"/>
</dbReference>
<reference evidence="2" key="2">
    <citation type="submission" date="2019-10" db="EMBL/GenBank/DDBJ databases">
        <title>Conservation and host-specific expression of non-tandemly repeated heterogenous ribosome RNA gene in arbuscular mycorrhizal fungi.</title>
        <authorList>
            <person name="Maeda T."/>
            <person name="Kobayashi Y."/>
            <person name="Nakagawa T."/>
            <person name="Ezawa T."/>
            <person name="Yamaguchi K."/>
            <person name="Bino T."/>
            <person name="Nishimoto Y."/>
            <person name="Shigenobu S."/>
            <person name="Kawaguchi M."/>
        </authorList>
    </citation>
    <scope>NUCLEOTIDE SEQUENCE</scope>
    <source>
        <strain evidence="2">HR1</strain>
    </source>
</reference>
<sequence>MELDEDVLFLIFEELQNDAKSLHSCLLVNRSWCVTAIPVLWRDPEKYFKTVNPKRIKKLSNVIFLHLSEESRNILNDQGIKNPIITGKYQQPAFNYISYWKYLNLIFLEDVITSNIDRFNKDAKNLILNLFINKNTNFIHLSIPQNLDYQLLHISGVESCISGLESFHCNDVTDPNVLIGLAGICNSIKKLIFDNWNHYSENSGIIKLIEVQKKLNNVNFIYRKSSERNESFNKILEKSLIKHVDTIQYLRMDWKPTTKILSYLDNLLSLEINIINFIKIDEVKHLENLSLPNLKILRTQRVPSKILVNLIENTIGNLYEINVYCDGTNNKRLIQAIYQNCPYLRYLRLSLITNFNILISELENLLNHCQLLNGLIIDLYDTDYAFGWDKLFEILNKSSPINLYKFKFSSYKIIKLEHLKLFYDNWKDRKSMLVKISNKDYPSRLEVKQKLKDLNEEYKEKGIIKEYFIGIDRNVCEDFDWT</sequence>
<evidence type="ECO:0008006" key="4">
    <source>
        <dbReference type="Google" id="ProtNLM"/>
    </source>
</evidence>
<keyword evidence="3" id="KW-1185">Reference proteome</keyword>
<comment type="caution">
    <text evidence="1">The sequence shown here is derived from an EMBL/GenBank/DDBJ whole genome shotgun (WGS) entry which is preliminary data.</text>
</comment>
<dbReference type="Gene3D" id="3.80.10.10">
    <property type="entry name" value="Ribonuclease Inhibitor"/>
    <property type="match status" value="1"/>
</dbReference>